<dbReference type="PANTHER" id="PTHR43133">
    <property type="entry name" value="RNA POLYMERASE ECF-TYPE SIGMA FACTO"/>
    <property type="match status" value="1"/>
</dbReference>
<gene>
    <name evidence="7" type="ORF">EPA93_28450</name>
</gene>
<dbReference type="SUPFAM" id="SSF88946">
    <property type="entry name" value="Sigma2 domain of RNA polymerase sigma factors"/>
    <property type="match status" value="1"/>
</dbReference>
<evidence type="ECO:0000256" key="1">
    <source>
        <dbReference type="ARBA" id="ARBA00010641"/>
    </source>
</evidence>
<dbReference type="Gene3D" id="1.10.10.10">
    <property type="entry name" value="Winged helix-like DNA-binding domain superfamily/Winged helix DNA-binding domain"/>
    <property type="match status" value="1"/>
</dbReference>
<dbReference type="Pfam" id="PF08281">
    <property type="entry name" value="Sigma70_r4_2"/>
    <property type="match status" value="1"/>
</dbReference>
<dbReference type="Gene3D" id="1.10.1740.10">
    <property type="match status" value="1"/>
</dbReference>
<dbReference type="EMBL" id="CP035758">
    <property type="protein sequence ID" value="QBD79696.1"/>
    <property type="molecule type" value="Genomic_DNA"/>
</dbReference>
<dbReference type="OrthoDB" id="157311at2"/>
<dbReference type="KEGG" id="kbs:EPA93_28450"/>
<dbReference type="InterPro" id="IPR013249">
    <property type="entry name" value="RNA_pol_sigma70_r4_t2"/>
</dbReference>
<dbReference type="InterPro" id="IPR014284">
    <property type="entry name" value="RNA_pol_sigma-70_dom"/>
</dbReference>
<evidence type="ECO:0000259" key="5">
    <source>
        <dbReference type="Pfam" id="PF04542"/>
    </source>
</evidence>
<proteinExistence type="inferred from homology"/>
<evidence type="ECO:0000313" key="7">
    <source>
        <dbReference type="EMBL" id="QBD79696.1"/>
    </source>
</evidence>
<dbReference type="GO" id="GO:0016987">
    <property type="term" value="F:sigma factor activity"/>
    <property type="evidence" value="ECO:0007669"/>
    <property type="project" value="UniProtKB-KW"/>
</dbReference>
<dbReference type="Pfam" id="PF04542">
    <property type="entry name" value="Sigma70_r2"/>
    <property type="match status" value="1"/>
</dbReference>
<dbReference type="InterPro" id="IPR007627">
    <property type="entry name" value="RNA_pol_sigma70_r2"/>
</dbReference>
<evidence type="ECO:0000259" key="6">
    <source>
        <dbReference type="Pfam" id="PF08281"/>
    </source>
</evidence>
<dbReference type="AlphaFoldDB" id="A0A4P6JXE8"/>
<sequence length="202" mass="23141">MNMPCGPHVKIQLAETEQKKSADAELQRDQSVQQIQALYQENLNLIYRFIYSKVGNREEAEDLTSQTFIKAVRGLDRTRSPQSMQKWLFQIARTTIADYWRAYYRISISSLEELLEAGWEGPSEEEGAAPTNDATPTERVRRVLSALPEHYREVLTCRFLLNLSIKETAAQMGLSEANVKVLQFRALKRAADLEPHVLGKRD</sequence>
<dbReference type="GO" id="GO:0006352">
    <property type="term" value="P:DNA-templated transcription initiation"/>
    <property type="evidence" value="ECO:0007669"/>
    <property type="project" value="InterPro"/>
</dbReference>
<keyword evidence="8" id="KW-1185">Reference proteome</keyword>
<evidence type="ECO:0000256" key="3">
    <source>
        <dbReference type="ARBA" id="ARBA00023082"/>
    </source>
</evidence>
<accession>A0A4P6JXE8</accession>
<comment type="similarity">
    <text evidence="1">Belongs to the sigma-70 factor family. ECF subfamily.</text>
</comment>
<dbReference type="InterPro" id="IPR013324">
    <property type="entry name" value="RNA_pol_sigma_r3/r4-like"/>
</dbReference>
<dbReference type="InterPro" id="IPR039425">
    <property type="entry name" value="RNA_pol_sigma-70-like"/>
</dbReference>
<feature type="domain" description="RNA polymerase sigma factor 70 region 4 type 2" evidence="6">
    <location>
        <begin position="138"/>
        <end position="189"/>
    </location>
</feature>
<feature type="domain" description="RNA polymerase sigma-70 region 2" evidence="5">
    <location>
        <begin position="38"/>
        <end position="102"/>
    </location>
</feature>
<dbReference type="CDD" id="cd06171">
    <property type="entry name" value="Sigma70_r4"/>
    <property type="match status" value="1"/>
</dbReference>
<dbReference type="SUPFAM" id="SSF88659">
    <property type="entry name" value="Sigma3 and sigma4 domains of RNA polymerase sigma factors"/>
    <property type="match status" value="1"/>
</dbReference>
<dbReference type="InterPro" id="IPR013325">
    <property type="entry name" value="RNA_pol_sigma_r2"/>
</dbReference>
<reference evidence="7 8" key="1">
    <citation type="submission" date="2019-01" db="EMBL/GenBank/DDBJ databases">
        <title>Ktedonosporobacter rubrisoli SCAWS-G2.</title>
        <authorList>
            <person name="Huang Y."/>
            <person name="Yan B."/>
        </authorList>
    </citation>
    <scope>NUCLEOTIDE SEQUENCE [LARGE SCALE GENOMIC DNA]</scope>
    <source>
        <strain evidence="7 8">SCAWS-G2</strain>
    </source>
</reference>
<dbReference type="Proteomes" id="UP000290365">
    <property type="component" value="Chromosome"/>
</dbReference>
<dbReference type="NCBIfam" id="TIGR02937">
    <property type="entry name" value="sigma70-ECF"/>
    <property type="match status" value="1"/>
</dbReference>
<protein>
    <submittedName>
        <fullName evidence="7">Sigma-70 family RNA polymerase sigma factor</fullName>
    </submittedName>
</protein>
<dbReference type="InterPro" id="IPR036388">
    <property type="entry name" value="WH-like_DNA-bd_sf"/>
</dbReference>
<keyword evidence="4" id="KW-0804">Transcription</keyword>
<dbReference type="PANTHER" id="PTHR43133:SF57">
    <property type="entry name" value="RNA POLYMERASE SIGMA-70 FACTOR"/>
    <property type="match status" value="1"/>
</dbReference>
<evidence type="ECO:0000256" key="4">
    <source>
        <dbReference type="ARBA" id="ARBA00023163"/>
    </source>
</evidence>
<name>A0A4P6JXE8_KTERU</name>
<keyword evidence="3" id="KW-0731">Sigma factor</keyword>
<evidence type="ECO:0000256" key="2">
    <source>
        <dbReference type="ARBA" id="ARBA00023015"/>
    </source>
</evidence>
<organism evidence="7 8">
    <name type="scientific">Ktedonosporobacter rubrisoli</name>
    <dbReference type="NCBI Taxonomy" id="2509675"/>
    <lineage>
        <taxon>Bacteria</taxon>
        <taxon>Bacillati</taxon>
        <taxon>Chloroflexota</taxon>
        <taxon>Ktedonobacteria</taxon>
        <taxon>Ktedonobacterales</taxon>
        <taxon>Ktedonosporobacteraceae</taxon>
        <taxon>Ktedonosporobacter</taxon>
    </lineage>
</organism>
<keyword evidence="2" id="KW-0805">Transcription regulation</keyword>
<dbReference type="GO" id="GO:0003677">
    <property type="term" value="F:DNA binding"/>
    <property type="evidence" value="ECO:0007669"/>
    <property type="project" value="InterPro"/>
</dbReference>
<evidence type="ECO:0000313" key="8">
    <source>
        <dbReference type="Proteomes" id="UP000290365"/>
    </source>
</evidence>